<evidence type="ECO:0000313" key="11">
    <source>
        <dbReference type="EMBL" id="GLR67621.1"/>
    </source>
</evidence>
<dbReference type="InterPro" id="IPR027469">
    <property type="entry name" value="Cation_efflux_TMD_sf"/>
</dbReference>
<comment type="subcellular location">
    <subcellularLocation>
        <location evidence="1">Membrane</location>
        <topology evidence="1">Multi-pass membrane protein</topology>
    </subcellularLocation>
</comment>
<dbReference type="RefSeq" id="WP_284258362.1">
    <property type="nucleotide sequence ID" value="NZ_BSOS01000067.1"/>
</dbReference>
<dbReference type="InterPro" id="IPR058533">
    <property type="entry name" value="Cation_efflux_TM"/>
</dbReference>
<comment type="similarity">
    <text evidence="2">Belongs to the cation diffusion facilitator (CDF) transporter (TC 2.A.4) family.</text>
</comment>
<dbReference type="Gene3D" id="3.30.70.1350">
    <property type="entry name" value="Cation efflux protein, cytoplasmic domain"/>
    <property type="match status" value="1"/>
</dbReference>
<dbReference type="SUPFAM" id="SSF161111">
    <property type="entry name" value="Cation efflux protein transmembrane domain-like"/>
    <property type="match status" value="1"/>
</dbReference>
<feature type="transmembrane region" description="Helical" evidence="8">
    <location>
        <begin position="122"/>
        <end position="142"/>
    </location>
</feature>
<dbReference type="NCBIfam" id="TIGR01297">
    <property type="entry name" value="CDF"/>
    <property type="match status" value="1"/>
</dbReference>
<keyword evidence="12" id="KW-1185">Reference proteome</keyword>
<keyword evidence="5 8" id="KW-0812">Transmembrane</keyword>
<dbReference type="InterPro" id="IPR027470">
    <property type="entry name" value="Cation_efflux_CTD"/>
</dbReference>
<dbReference type="PANTHER" id="PTHR43840:SF41">
    <property type="entry name" value="CATION-EFFLUX PUMP FIEF"/>
    <property type="match status" value="1"/>
</dbReference>
<proteinExistence type="inferred from homology"/>
<name>A0ABQ6A9V8_9PROT</name>
<dbReference type="Pfam" id="PF16916">
    <property type="entry name" value="ZT_dimer"/>
    <property type="match status" value="1"/>
</dbReference>
<evidence type="ECO:0000259" key="9">
    <source>
        <dbReference type="Pfam" id="PF01545"/>
    </source>
</evidence>
<evidence type="ECO:0000313" key="12">
    <source>
        <dbReference type="Proteomes" id="UP001156641"/>
    </source>
</evidence>
<accession>A0ABQ6A9V8</accession>
<feature type="domain" description="Cation efflux protein transmembrane" evidence="9">
    <location>
        <begin position="23"/>
        <end position="215"/>
    </location>
</feature>
<dbReference type="SUPFAM" id="SSF160240">
    <property type="entry name" value="Cation efflux protein cytoplasmic domain-like"/>
    <property type="match status" value="1"/>
</dbReference>
<dbReference type="InterPro" id="IPR036837">
    <property type="entry name" value="Cation_efflux_CTD_sf"/>
</dbReference>
<evidence type="ECO:0000256" key="6">
    <source>
        <dbReference type="ARBA" id="ARBA00022989"/>
    </source>
</evidence>
<comment type="caution">
    <text evidence="11">The sequence shown here is derived from an EMBL/GenBank/DDBJ whole genome shotgun (WGS) entry which is preliminary data.</text>
</comment>
<evidence type="ECO:0000259" key="10">
    <source>
        <dbReference type="Pfam" id="PF16916"/>
    </source>
</evidence>
<evidence type="ECO:0000256" key="1">
    <source>
        <dbReference type="ARBA" id="ARBA00004141"/>
    </source>
</evidence>
<keyword evidence="7 8" id="KW-0472">Membrane</keyword>
<gene>
    <name evidence="11" type="ORF">GCM10010909_23020</name>
</gene>
<evidence type="ECO:0000256" key="7">
    <source>
        <dbReference type="ARBA" id="ARBA00023136"/>
    </source>
</evidence>
<sequence>MLHPQTQVTAERASKLRRFASRVTFVVAVLLLVVKITAWLATGSVALLSSTVDGLVDVVTSFTTFRAVRMAERPPDRRHRFGYGKAEALAGFTQSRFLYGGALVLAFQSVERLAFPDPVKQIGFGLWVVIASLLAAAGLVVLQTWVVRQTTSTAIAADRANYLADVAVNLAVLAALAIIHLTGWNRVDPAFALLIAGYMYWNSRSIDTDVLKQLLDRELPPEERKRIEDKVLACPGVRGVHDLRTRHSGDRTFVEFHMEVDAQLTITQGHAISDAAEAAVRALFLPQVVEVISHLEPAGIKDERLDDRVS</sequence>
<keyword evidence="4" id="KW-1003">Cell membrane</keyword>
<dbReference type="EMBL" id="BSOS01000067">
    <property type="protein sequence ID" value="GLR67621.1"/>
    <property type="molecule type" value="Genomic_DNA"/>
</dbReference>
<dbReference type="Pfam" id="PF01545">
    <property type="entry name" value="Cation_efflux"/>
    <property type="match status" value="1"/>
</dbReference>
<evidence type="ECO:0000256" key="5">
    <source>
        <dbReference type="ARBA" id="ARBA00022692"/>
    </source>
</evidence>
<protein>
    <submittedName>
        <fullName evidence="11">Iron transporter</fullName>
    </submittedName>
</protein>
<dbReference type="PANTHER" id="PTHR43840">
    <property type="entry name" value="MITOCHONDRIAL METAL TRANSPORTER 1-RELATED"/>
    <property type="match status" value="1"/>
</dbReference>
<keyword evidence="3" id="KW-0813">Transport</keyword>
<feature type="domain" description="Cation efflux protein cytoplasmic" evidence="10">
    <location>
        <begin position="219"/>
        <end position="297"/>
    </location>
</feature>
<reference evidence="12" key="1">
    <citation type="journal article" date="2019" name="Int. J. Syst. Evol. Microbiol.">
        <title>The Global Catalogue of Microorganisms (GCM) 10K type strain sequencing project: providing services to taxonomists for standard genome sequencing and annotation.</title>
        <authorList>
            <consortium name="The Broad Institute Genomics Platform"/>
            <consortium name="The Broad Institute Genome Sequencing Center for Infectious Disease"/>
            <person name="Wu L."/>
            <person name="Ma J."/>
        </authorList>
    </citation>
    <scope>NUCLEOTIDE SEQUENCE [LARGE SCALE GENOMIC DNA]</scope>
    <source>
        <strain evidence="12">NBRC 112502</strain>
    </source>
</reference>
<evidence type="ECO:0000256" key="8">
    <source>
        <dbReference type="SAM" id="Phobius"/>
    </source>
</evidence>
<feature type="transmembrane region" description="Helical" evidence="8">
    <location>
        <begin position="162"/>
        <end position="181"/>
    </location>
</feature>
<dbReference type="InterPro" id="IPR050291">
    <property type="entry name" value="CDF_Transporter"/>
</dbReference>
<evidence type="ECO:0000256" key="2">
    <source>
        <dbReference type="ARBA" id="ARBA00008114"/>
    </source>
</evidence>
<organism evidence="11 12">
    <name type="scientific">Acidocella aquatica</name>
    <dbReference type="NCBI Taxonomy" id="1922313"/>
    <lineage>
        <taxon>Bacteria</taxon>
        <taxon>Pseudomonadati</taxon>
        <taxon>Pseudomonadota</taxon>
        <taxon>Alphaproteobacteria</taxon>
        <taxon>Acetobacterales</taxon>
        <taxon>Acidocellaceae</taxon>
        <taxon>Acidocella</taxon>
    </lineage>
</organism>
<evidence type="ECO:0000256" key="3">
    <source>
        <dbReference type="ARBA" id="ARBA00022448"/>
    </source>
</evidence>
<dbReference type="InterPro" id="IPR002524">
    <property type="entry name" value="Cation_efflux"/>
</dbReference>
<dbReference type="Proteomes" id="UP001156641">
    <property type="component" value="Unassembled WGS sequence"/>
</dbReference>
<evidence type="ECO:0000256" key="4">
    <source>
        <dbReference type="ARBA" id="ARBA00022475"/>
    </source>
</evidence>
<feature type="transmembrane region" description="Helical" evidence="8">
    <location>
        <begin position="20"/>
        <end position="41"/>
    </location>
</feature>
<keyword evidence="6 8" id="KW-1133">Transmembrane helix</keyword>
<dbReference type="Gene3D" id="1.20.1510.10">
    <property type="entry name" value="Cation efflux protein transmembrane domain"/>
    <property type="match status" value="1"/>
</dbReference>